<evidence type="ECO:0000313" key="3">
    <source>
        <dbReference type="Proteomes" id="UP000261011"/>
    </source>
</evidence>
<keyword evidence="3" id="KW-1185">Reference proteome</keyword>
<feature type="transmembrane region" description="Helical" evidence="1">
    <location>
        <begin position="183"/>
        <end position="204"/>
    </location>
</feature>
<evidence type="ECO:0000256" key="1">
    <source>
        <dbReference type="SAM" id="Phobius"/>
    </source>
</evidence>
<protein>
    <recommendedName>
        <fullName evidence="4">DUF1430 domain-containing protein</fullName>
    </recommendedName>
</protein>
<comment type="caution">
    <text evidence="2">The sequence shown here is derived from an EMBL/GenBank/DDBJ whole genome shotgun (WGS) entry which is preliminary data.</text>
</comment>
<name>A0A3E2TM81_9FIRM</name>
<feature type="transmembrane region" description="Helical" evidence="1">
    <location>
        <begin position="310"/>
        <end position="333"/>
    </location>
</feature>
<organism evidence="2 3">
    <name type="scientific">Anaerococcus nagyae</name>
    <dbReference type="NCBI Taxonomy" id="1755241"/>
    <lineage>
        <taxon>Bacteria</taxon>
        <taxon>Bacillati</taxon>
        <taxon>Bacillota</taxon>
        <taxon>Tissierellia</taxon>
        <taxon>Tissierellales</taxon>
        <taxon>Peptoniphilaceae</taxon>
        <taxon>Anaerococcus</taxon>
    </lineage>
</organism>
<sequence length="714" mass="81146">MKKILKILITITLILSSLTYFYYIDSNQAIGKFPDFDKFVNLVNYNDEDIRDDIAKAASDNNINLIKFVKKSRVGEKENMDVDAYLFLSDPSSFNKSHKDLKIKEDSNTSNKFHSISSNNLLTKNNIDIKKYEDIDIDNISGDYAISGDQNNVESFIDDLKACADIVQTPDYMSASEMTMKEFFLMLVINLISIFATIFALLIYNRSLVKELSISLLFGYDDKKIATNKSVNLIAMPILIALIIDSVLLYSLVSPDSIGGFLIAMTPMYIFILLFALVIFLLEFILLLYKTNHEDILSVLKGERKVSAKFLSIFKIIFAGSLAYLLAITVFSLRDYKDVNKYLSDWDDAKSYANIATGEPWQYVIDGDKDKELVAKPTEELARILVDRGAVLFLNPYQDVEGLNIDDDLFGEHKLNNGKFAFINHNYLTKFDILDDKGHALDTKAKENEWVILVPEDINLTDQDLDDIKENQISESKNSDDLVENIVKIKSGQKLASLDSNTKIDQPYADNYVYILINEDGLKSEESLLSKGLDNSQLHPYLDKGEESLGDLKELISTTPASKYVLWIETAYDHVEYKVQVYKNETIIYIIASIILLCIYGFIVNTDHKNYYLNHGDESAVKSLFGYPFKDIHKGKIRSIAFSYLLSIAIYYLVLRLSVVFGGLGFYAPREGWTNRMVLIGFGISLLLFIIFTLAEIVMLRKEANIIKSLKEDK</sequence>
<dbReference type="OrthoDB" id="1688509at2"/>
<feature type="transmembrane region" description="Helical" evidence="1">
    <location>
        <begin position="233"/>
        <end position="253"/>
    </location>
</feature>
<reference evidence="2 3" key="1">
    <citation type="submission" date="2018-08" db="EMBL/GenBank/DDBJ databases">
        <title>A genome reference for cultivated species of the human gut microbiota.</title>
        <authorList>
            <person name="Zou Y."/>
            <person name="Xue W."/>
            <person name="Luo G."/>
        </authorList>
    </citation>
    <scope>NUCLEOTIDE SEQUENCE [LARGE SCALE GENOMIC DNA]</scope>
    <source>
        <strain evidence="2 3">OF01-3</strain>
    </source>
</reference>
<feature type="transmembrane region" description="Helical" evidence="1">
    <location>
        <begin position="644"/>
        <end position="667"/>
    </location>
</feature>
<evidence type="ECO:0000313" key="2">
    <source>
        <dbReference type="EMBL" id="RGB78020.1"/>
    </source>
</evidence>
<dbReference type="EMBL" id="QVEU01000001">
    <property type="protein sequence ID" value="RGB78020.1"/>
    <property type="molecule type" value="Genomic_DNA"/>
</dbReference>
<evidence type="ECO:0008006" key="4">
    <source>
        <dbReference type="Google" id="ProtNLM"/>
    </source>
</evidence>
<accession>A0A3E2TM81</accession>
<gene>
    <name evidence="2" type="ORF">DXA39_00805</name>
</gene>
<keyword evidence="1" id="KW-1133">Transmembrane helix</keyword>
<keyword evidence="1" id="KW-0812">Transmembrane</keyword>
<dbReference type="AlphaFoldDB" id="A0A3E2TM81"/>
<feature type="transmembrane region" description="Helical" evidence="1">
    <location>
        <begin position="679"/>
        <end position="700"/>
    </location>
</feature>
<feature type="transmembrane region" description="Helical" evidence="1">
    <location>
        <begin position="586"/>
        <end position="604"/>
    </location>
</feature>
<proteinExistence type="predicted"/>
<feature type="transmembrane region" description="Helical" evidence="1">
    <location>
        <begin position="7"/>
        <end position="24"/>
    </location>
</feature>
<dbReference type="RefSeq" id="WP_117520147.1">
    <property type="nucleotide sequence ID" value="NZ_QVEU01000001.1"/>
</dbReference>
<feature type="transmembrane region" description="Helical" evidence="1">
    <location>
        <begin position="268"/>
        <end position="289"/>
    </location>
</feature>
<dbReference type="Proteomes" id="UP000261011">
    <property type="component" value="Unassembled WGS sequence"/>
</dbReference>
<keyword evidence="1" id="KW-0472">Membrane</keyword>